<organism evidence="10 11">
    <name type="scientific">Patulibacter brassicae</name>
    <dbReference type="NCBI Taxonomy" id="1705717"/>
    <lineage>
        <taxon>Bacteria</taxon>
        <taxon>Bacillati</taxon>
        <taxon>Actinomycetota</taxon>
        <taxon>Thermoleophilia</taxon>
        <taxon>Solirubrobacterales</taxon>
        <taxon>Patulibacteraceae</taxon>
        <taxon>Patulibacter</taxon>
    </lineage>
</organism>
<evidence type="ECO:0000256" key="2">
    <source>
        <dbReference type="ARBA" id="ARBA00022448"/>
    </source>
</evidence>
<dbReference type="InterPro" id="IPR050171">
    <property type="entry name" value="MFS_Transporters"/>
</dbReference>
<evidence type="ECO:0000256" key="6">
    <source>
        <dbReference type="ARBA" id="ARBA00023136"/>
    </source>
</evidence>
<keyword evidence="11" id="KW-1185">Reference proteome</keyword>
<feature type="transmembrane region" description="Helical" evidence="8">
    <location>
        <begin position="36"/>
        <end position="58"/>
    </location>
</feature>
<dbReference type="InterPro" id="IPR036259">
    <property type="entry name" value="MFS_trans_sf"/>
</dbReference>
<protein>
    <submittedName>
        <fullName evidence="10">MFS transporter</fullName>
    </submittedName>
</protein>
<gene>
    <name evidence="10" type="ORF">SK069_09860</name>
</gene>
<feature type="compositionally biased region" description="Polar residues" evidence="7">
    <location>
        <begin position="1"/>
        <end position="11"/>
    </location>
</feature>
<keyword evidence="2" id="KW-0813">Transport</keyword>
<dbReference type="RefSeq" id="WP_319954051.1">
    <property type="nucleotide sequence ID" value="NZ_JAXAVX010000004.1"/>
</dbReference>
<keyword evidence="4 8" id="KW-0812">Transmembrane</keyword>
<keyword evidence="5 8" id="KW-1133">Transmembrane helix</keyword>
<dbReference type="Pfam" id="PF07690">
    <property type="entry name" value="MFS_1"/>
    <property type="match status" value="1"/>
</dbReference>
<dbReference type="EMBL" id="JAXAVX010000004">
    <property type="protein sequence ID" value="MDX8151896.1"/>
    <property type="molecule type" value="Genomic_DNA"/>
</dbReference>
<keyword evidence="3" id="KW-1003">Cell membrane</keyword>
<feature type="transmembrane region" description="Helical" evidence="8">
    <location>
        <begin position="64"/>
        <end position="87"/>
    </location>
</feature>
<dbReference type="PANTHER" id="PTHR23517">
    <property type="entry name" value="RESISTANCE PROTEIN MDTM, PUTATIVE-RELATED-RELATED"/>
    <property type="match status" value="1"/>
</dbReference>
<dbReference type="PANTHER" id="PTHR23517:SF13">
    <property type="entry name" value="MAJOR FACILITATOR SUPERFAMILY MFS_1"/>
    <property type="match status" value="1"/>
</dbReference>
<feature type="region of interest" description="Disordered" evidence="7">
    <location>
        <begin position="1"/>
        <end position="21"/>
    </location>
</feature>
<dbReference type="InterPro" id="IPR020846">
    <property type="entry name" value="MFS_dom"/>
</dbReference>
<evidence type="ECO:0000256" key="3">
    <source>
        <dbReference type="ARBA" id="ARBA00022475"/>
    </source>
</evidence>
<evidence type="ECO:0000256" key="7">
    <source>
        <dbReference type="SAM" id="MobiDB-lite"/>
    </source>
</evidence>
<evidence type="ECO:0000256" key="8">
    <source>
        <dbReference type="SAM" id="Phobius"/>
    </source>
</evidence>
<proteinExistence type="predicted"/>
<evidence type="ECO:0000256" key="1">
    <source>
        <dbReference type="ARBA" id="ARBA00004651"/>
    </source>
</evidence>
<dbReference type="InterPro" id="IPR011701">
    <property type="entry name" value="MFS"/>
</dbReference>
<feature type="transmembrane region" description="Helical" evidence="8">
    <location>
        <begin position="193"/>
        <end position="211"/>
    </location>
</feature>
<evidence type="ECO:0000313" key="10">
    <source>
        <dbReference type="EMBL" id="MDX8151896.1"/>
    </source>
</evidence>
<name>A0ABU4VJ85_9ACTN</name>
<sequence>MSTTVLPTSPSAAGAQRPVAEGSLGRSGRHALGTWAIAYAFLVVMAFSAVPTPLYVLYQARDGFSSLTVTLIFAVYAVGVALSLFLVGHLSDRHGRRAWTLFAVGVNLAAAAIFLASAALPALLVARFLGGLGVGALTATATAWIAELDGRGRPGGSPRRAQAIATAANLGGIGFGPLVGGILAQWVSGPLTTPYVVFLVALGIALVAVLATPETRERLRPAPRYRPQRVAVPPEGRSAFAAAATAAFVAFGLMGLFNSLAPAFLGGTLDHHSRALAGLASFLVFAAAAAAQIAAADVAPGRVLRTGLSLMVVGPLLLVAAVWIPSLPVFLAGGMVSGVGAGLIVKGSLGTAALLAAPEQRAEALAGIFLAGYIGLAVPVVGLGLLTQELAADLSLTIFAAVLIAGVAVTSSLLLGARRAPDAA</sequence>
<evidence type="ECO:0000256" key="4">
    <source>
        <dbReference type="ARBA" id="ARBA00022692"/>
    </source>
</evidence>
<evidence type="ECO:0000256" key="5">
    <source>
        <dbReference type="ARBA" id="ARBA00022989"/>
    </source>
</evidence>
<keyword evidence="6 8" id="KW-0472">Membrane</keyword>
<feature type="transmembrane region" description="Helical" evidence="8">
    <location>
        <begin position="330"/>
        <end position="357"/>
    </location>
</feature>
<dbReference type="Gene3D" id="1.20.1250.20">
    <property type="entry name" value="MFS general substrate transporter like domains"/>
    <property type="match status" value="1"/>
</dbReference>
<feature type="transmembrane region" description="Helical" evidence="8">
    <location>
        <begin position="167"/>
        <end position="187"/>
    </location>
</feature>
<dbReference type="SUPFAM" id="SSF103473">
    <property type="entry name" value="MFS general substrate transporter"/>
    <property type="match status" value="1"/>
</dbReference>
<feature type="transmembrane region" description="Helical" evidence="8">
    <location>
        <begin position="239"/>
        <end position="264"/>
    </location>
</feature>
<feature type="transmembrane region" description="Helical" evidence="8">
    <location>
        <begin position="303"/>
        <end position="324"/>
    </location>
</feature>
<feature type="domain" description="Major facilitator superfamily (MFS) profile" evidence="9">
    <location>
        <begin position="32"/>
        <end position="418"/>
    </location>
</feature>
<feature type="transmembrane region" description="Helical" evidence="8">
    <location>
        <begin position="126"/>
        <end position="146"/>
    </location>
</feature>
<evidence type="ECO:0000313" key="11">
    <source>
        <dbReference type="Proteomes" id="UP001277761"/>
    </source>
</evidence>
<reference evidence="10 11" key="1">
    <citation type="submission" date="2023-11" db="EMBL/GenBank/DDBJ databases">
        <authorList>
            <person name="Xu M."/>
            <person name="Jiang T."/>
        </authorList>
    </citation>
    <scope>NUCLEOTIDE SEQUENCE [LARGE SCALE GENOMIC DNA]</scope>
    <source>
        <strain evidence="10 11">SD</strain>
    </source>
</reference>
<feature type="transmembrane region" description="Helical" evidence="8">
    <location>
        <begin position="99"/>
        <end position="120"/>
    </location>
</feature>
<dbReference type="Proteomes" id="UP001277761">
    <property type="component" value="Unassembled WGS sequence"/>
</dbReference>
<feature type="transmembrane region" description="Helical" evidence="8">
    <location>
        <begin position="276"/>
        <end position="296"/>
    </location>
</feature>
<comment type="subcellular location">
    <subcellularLocation>
        <location evidence="1">Cell membrane</location>
        <topology evidence="1">Multi-pass membrane protein</topology>
    </subcellularLocation>
</comment>
<feature type="transmembrane region" description="Helical" evidence="8">
    <location>
        <begin position="364"/>
        <end position="386"/>
    </location>
</feature>
<feature type="transmembrane region" description="Helical" evidence="8">
    <location>
        <begin position="398"/>
        <end position="417"/>
    </location>
</feature>
<dbReference type="PROSITE" id="PS50850">
    <property type="entry name" value="MFS"/>
    <property type="match status" value="1"/>
</dbReference>
<evidence type="ECO:0000259" key="9">
    <source>
        <dbReference type="PROSITE" id="PS50850"/>
    </source>
</evidence>
<comment type="caution">
    <text evidence="10">The sequence shown here is derived from an EMBL/GenBank/DDBJ whole genome shotgun (WGS) entry which is preliminary data.</text>
</comment>
<accession>A0ABU4VJ85</accession>